<dbReference type="Gene3D" id="3.40.50.2300">
    <property type="match status" value="2"/>
</dbReference>
<gene>
    <name evidence="6" type="ordered locus">Avin_26220</name>
</gene>
<dbReference type="GO" id="GO:0030246">
    <property type="term" value="F:carbohydrate binding"/>
    <property type="evidence" value="ECO:0007669"/>
    <property type="project" value="UniProtKB-ARBA"/>
</dbReference>
<dbReference type="AlphaFoldDB" id="C1DJM9"/>
<dbReference type="Pfam" id="PF13407">
    <property type="entry name" value="Peripla_BP_4"/>
    <property type="match status" value="1"/>
</dbReference>
<proteinExistence type="inferred from homology"/>
<dbReference type="eggNOG" id="COG1879">
    <property type="taxonomic scope" value="Bacteria"/>
</dbReference>
<dbReference type="HOGENOM" id="CLU_037628_3_1_6"/>
<dbReference type="KEGG" id="avn:Avin_26220"/>
<sequence length="308" mass="33693">MMKTRLIALLLSCFLAPLALADIRIGVSIAQTNDVFLARMRNDMAEHARQLPDIDLQFEDAQGDVVRQLNQVQNFIAQGVDAIIVNPVDTAATRNITRQATQAGIPLVYVNRRPEEATFPPGVAYIGSDEFKAGELQMQYLAERMGGKGNLAIMLGLLSNDATRNRTRGLKEVLKKYPDIHIVEEQNADWLREKGMDLMNNWMVSGQRIDAVAANADEMAIGAALALKQAGLNPGKDILIAGTDGGPNGLDAIRNGLLQATVYQDGKGQAKGSIDLAVKMVRKETFEAEVSIPFQLVTQGNYENFLNR</sequence>
<keyword evidence="3 4" id="KW-0732">Signal</keyword>
<feature type="domain" description="Periplasmic binding protein" evidence="5">
    <location>
        <begin position="25"/>
        <end position="284"/>
    </location>
</feature>
<dbReference type="Proteomes" id="UP000002424">
    <property type="component" value="Chromosome"/>
</dbReference>
<comment type="similarity">
    <text evidence="2">Belongs to the bacterial solute-binding protein 2 family.</text>
</comment>
<evidence type="ECO:0000259" key="5">
    <source>
        <dbReference type="Pfam" id="PF13407"/>
    </source>
</evidence>
<dbReference type="STRING" id="322710.Avin_26220"/>
<feature type="chain" id="PRO_5002908715" evidence="4">
    <location>
        <begin position="22"/>
        <end position="308"/>
    </location>
</feature>
<evidence type="ECO:0000313" key="6">
    <source>
        <dbReference type="EMBL" id="ACO78798.1"/>
    </source>
</evidence>
<dbReference type="CDD" id="cd06301">
    <property type="entry name" value="PBP1_rhizopine_binding-like"/>
    <property type="match status" value="1"/>
</dbReference>
<evidence type="ECO:0000313" key="7">
    <source>
        <dbReference type="Proteomes" id="UP000002424"/>
    </source>
</evidence>
<keyword evidence="7" id="KW-1185">Reference proteome</keyword>
<dbReference type="OrthoDB" id="250606at2"/>
<evidence type="ECO:0000256" key="3">
    <source>
        <dbReference type="ARBA" id="ARBA00022729"/>
    </source>
</evidence>
<organism evidence="6 7">
    <name type="scientific">Azotobacter vinelandii (strain DJ / ATCC BAA-1303)</name>
    <dbReference type="NCBI Taxonomy" id="322710"/>
    <lineage>
        <taxon>Bacteria</taxon>
        <taxon>Pseudomonadati</taxon>
        <taxon>Pseudomonadota</taxon>
        <taxon>Gammaproteobacteria</taxon>
        <taxon>Pseudomonadales</taxon>
        <taxon>Pseudomonadaceae</taxon>
        <taxon>Azotobacter</taxon>
    </lineage>
</organism>
<dbReference type="InterPro" id="IPR028082">
    <property type="entry name" value="Peripla_BP_I"/>
</dbReference>
<dbReference type="GO" id="GO:0055085">
    <property type="term" value="P:transmembrane transport"/>
    <property type="evidence" value="ECO:0007669"/>
    <property type="project" value="UniProtKB-ARBA"/>
</dbReference>
<reference evidence="6 7" key="1">
    <citation type="journal article" date="2009" name="J. Bacteriol.">
        <title>Genome sequence of Azotobacter vinelandii, an obligate aerobe specialized to support diverse anaerobic metabolic processes.</title>
        <authorList>
            <person name="Setubal J.C."/>
            <person name="dos Santos P."/>
            <person name="Goldman B.S."/>
            <person name="Ertesvag H."/>
            <person name="Espin G."/>
            <person name="Rubio L.M."/>
            <person name="Valla S."/>
            <person name="Almeida N.F."/>
            <person name="Balasubramanian D."/>
            <person name="Cromes L."/>
            <person name="Curatti L."/>
            <person name="Du Z."/>
            <person name="Godsy E."/>
            <person name="Goodner B."/>
            <person name="Hellner-Burris K."/>
            <person name="Hernandez J.A."/>
            <person name="Houmiel K."/>
            <person name="Imperial J."/>
            <person name="Kennedy C."/>
            <person name="Larson T.J."/>
            <person name="Latreille P."/>
            <person name="Ligon L.S."/>
            <person name="Lu J."/>
            <person name="Maerk M."/>
            <person name="Miller N.M."/>
            <person name="Norton S."/>
            <person name="O'Carroll I.P."/>
            <person name="Paulsen I."/>
            <person name="Raulfs E.C."/>
            <person name="Roemer R."/>
            <person name="Rosser J."/>
            <person name="Segura D."/>
            <person name="Slater S."/>
            <person name="Stricklin S.L."/>
            <person name="Studholme D.J."/>
            <person name="Sun J."/>
            <person name="Viana C.J."/>
            <person name="Wallin E."/>
            <person name="Wang B."/>
            <person name="Wheeler C."/>
            <person name="Zhu H."/>
            <person name="Dean D.R."/>
            <person name="Dixon R."/>
            <person name="Wood D."/>
        </authorList>
    </citation>
    <scope>NUCLEOTIDE SEQUENCE [LARGE SCALE GENOMIC DNA]</scope>
    <source>
        <strain evidence="7">DJ / ATCC BAA-1303</strain>
    </source>
</reference>
<dbReference type="PANTHER" id="PTHR46847">
    <property type="entry name" value="D-ALLOSE-BINDING PERIPLASMIC PROTEIN-RELATED"/>
    <property type="match status" value="1"/>
</dbReference>
<accession>C1DJM9</accession>
<evidence type="ECO:0000256" key="1">
    <source>
        <dbReference type="ARBA" id="ARBA00004196"/>
    </source>
</evidence>
<dbReference type="EMBL" id="CP001157">
    <property type="protein sequence ID" value="ACO78798.1"/>
    <property type="molecule type" value="Genomic_DNA"/>
</dbReference>
<dbReference type="GO" id="GO:0030313">
    <property type="term" value="C:cell envelope"/>
    <property type="evidence" value="ECO:0007669"/>
    <property type="project" value="UniProtKB-SubCell"/>
</dbReference>
<dbReference type="InterPro" id="IPR025997">
    <property type="entry name" value="SBP_2_dom"/>
</dbReference>
<dbReference type="EnsemblBacteria" id="ACO78798">
    <property type="protein sequence ID" value="ACO78798"/>
    <property type="gene ID" value="Avin_26220"/>
</dbReference>
<name>C1DJM9_AZOVD</name>
<protein>
    <submittedName>
        <fullName evidence="6">Periplasmic binding protein/LacI transcriptional regulator protein</fullName>
    </submittedName>
</protein>
<evidence type="ECO:0000256" key="2">
    <source>
        <dbReference type="ARBA" id="ARBA00007639"/>
    </source>
</evidence>
<dbReference type="PANTHER" id="PTHR46847:SF1">
    <property type="entry name" value="D-ALLOSE-BINDING PERIPLASMIC PROTEIN-RELATED"/>
    <property type="match status" value="1"/>
</dbReference>
<dbReference type="SUPFAM" id="SSF53822">
    <property type="entry name" value="Periplasmic binding protein-like I"/>
    <property type="match status" value="1"/>
</dbReference>
<feature type="signal peptide" evidence="4">
    <location>
        <begin position="1"/>
        <end position="21"/>
    </location>
</feature>
<evidence type="ECO:0000256" key="4">
    <source>
        <dbReference type="SAM" id="SignalP"/>
    </source>
</evidence>
<comment type="subcellular location">
    <subcellularLocation>
        <location evidence="1">Cell envelope</location>
    </subcellularLocation>
</comment>